<dbReference type="EMBL" id="JAMDMJ010000010">
    <property type="protein sequence ID" value="MCY9596076.1"/>
    <property type="molecule type" value="Genomic_DNA"/>
</dbReference>
<comment type="function">
    <text evidence="1">This protein catalyzes the committed step to the synthesis of the acidic phospholipids.</text>
</comment>
<dbReference type="OrthoDB" id="9796672at2"/>
<evidence type="ECO:0000256" key="16">
    <source>
        <dbReference type="ARBA" id="ARBA00033018"/>
    </source>
</evidence>
<evidence type="ECO:0000256" key="1">
    <source>
        <dbReference type="ARBA" id="ARBA00003973"/>
    </source>
</evidence>
<evidence type="ECO:0000256" key="13">
    <source>
        <dbReference type="ARBA" id="ARBA00023136"/>
    </source>
</evidence>
<evidence type="ECO:0000256" key="15">
    <source>
        <dbReference type="ARBA" id="ARBA00023264"/>
    </source>
</evidence>
<comment type="subcellular location">
    <subcellularLocation>
        <location evidence="2">Membrane</location>
        <topology evidence="2">Multi-pass membrane protein</topology>
    </subcellularLocation>
</comment>
<dbReference type="GO" id="GO:0006655">
    <property type="term" value="P:phosphatidylglycerol biosynthetic process"/>
    <property type="evidence" value="ECO:0007669"/>
    <property type="project" value="UniProtKB-UniPathway"/>
</dbReference>
<evidence type="ECO:0000256" key="8">
    <source>
        <dbReference type="ARBA" id="ARBA00022516"/>
    </source>
</evidence>
<accession>A0A410WQJ9</accession>
<dbReference type="PROSITE" id="PS00379">
    <property type="entry name" value="CDP_ALCOHOL_P_TRANSF"/>
    <property type="match status" value="1"/>
</dbReference>
<evidence type="ECO:0000313" key="20">
    <source>
        <dbReference type="EMBL" id="MCY9596076.1"/>
    </source>
</evidence>
<keyword evidence="11 19" id="KW-1133">Transmembrane helix</keyword>
<dbReference type="GO" id="GO:0008444">
    <property type="term" value="F:CDP-diacylglycerol-glycerol-3-phosphate 3-phosphatidyltransferase activity"/>
    <property type="evidence" value="ECO:0007669"/>
    <property type="project" value="UniProtKB-EC"/>
</dbReference>
<evidence type="ECO:0000256" key="11">
    <source>
        <dbReference type="ARBA" id="ARBA00022989"/>
    </source>
</evidence>
<reference evidence="21 22" key="1">
    <citation type="submission" date="2018-01" db="EMBL/GenBank/DDBJ databases">
        <title>The whole genome sequencing and assembly of Paenibacillus chitinolyticus KCCM 41400 strain.</title>
        <authorList>
            <person name="Kim J.-Y."/>
            <person name="Park M.-K."/>
            <person name="Lee Y.-J."/>
            <person name="Yi H."/>
            <person name="Bahn Y.-S."/>
            <person name="Kim J.F."/>
            <person name="Lee D.-W."/>
        </authorList>
    </citation>
    <scope>NUCLEOTIDE SEQUENCE [LARGE SCALE GENOMIC DNA]</scope>
    <source>
        <strain evidence="21 22">KCCM 41400</strain>
    </source>
</reference>
<dbReference type="GeneID" id="95373694"/>
<dbReference type="KEGG" id="pchi:PC41400_02555"/>
<protein>
    <recommendedName>
        <fullName evidence="7">CDP-diacylglycerol--glycerol-3-phosphate 3-phosphatidyltransferase</fullName>
        <ecNumber evidence="6">2.7.8.5</ecNumber>
    </recommendedName>
    <alternativeName>
        <fullName evidence="16">Phosphatidylglycerophosphate synthase</fullName>
    </alternativeName>
</protein>
<comment type="catalytic activity">
    <reaction evidence="17">
        <text>a CDP-1,2-diacyl-sn-glycerol + sn-glycerol 3-phosphate = a 1,2-diacyl-sn-glycero-3-phospho-(1'-sn-glycero-3'-phosphate) + CMP + H(+)</text>
        <dbReference type="Rhea" id="RHEA:12593"/>
        <dbReference type="ChEBI" id="CHEBI:15378"/>
        <dbReference type="ChEBI" id="CHEBI:57597"/>
        <dbReference type="ChEBI" id="CHEBI:58332"/>
        <dbReference type="ChEBI" id="CHEBI:60110"/>
        <dbReference type="ChEBI" id="CHEBI:60377"/>
        <dbReference type="EC" id="2.7.8.5"/>
    </reaction>
</comment>
<dbReference type="Proteomes" id="UP000288943">
    <property type="component" value="Chromosome"/>
</dbReference>
<evidence type="ECO:0000313" key="23">
    <source>
        <dbReference type="Proteomes" id="UP001527202"/>
    </source>
</evidence>
<name>A0A410WQJ9_9BACL</name>
<feature type="transmembrane region" description="Helical" evidence="19">
    <location>
        <begin position="143"/>
        <end position="162"/>
    </location>
</feature>
<keyword evidence="15" id="KW-1208">Phospholipid metabolism</keyword>
<evidence type="ECO:0000256" key="10">
    <source>
        <dbReference type="ARBA" id="ARBA00022692"/>
    </source>
</evidence>
<dbReference type="InterPro" id="IPR043130">
    <property type="entry name" value="CDP-OH_PTrfase_TM_dom"/>
</dbReference>
<evidence type="ECO:0000256" key="5">
    <source>
        <dbReference type="ARBA" id="ARBA00010441"/>
    </source>
</evidence>
<feature type="transmembrane region" description="Helical" evidence="19">
    <location>
        <begin position="113"/>
        <end position="137"/>
    </location>
</feature>
<evidence type="ECO:0000256" key="3">
    <source>
        <dbReference type="ARBA" id="ARBA00005042"/>
    </source>
</evidence>
<keyword evidence="14" id="KW-0594">Phospholipid biosynthesis</keyword>
<dbReference type="Gene3D" id="1.20.120.1760">
    <property type="match status" value="1"/>
</dbReference>
<dbReference type="Pfam" id="PF01066">
    <property type="entry name" value="CDP-OH_P_transf"/>
    <property type="match status" value="1"/>
</dbReference>
<dbReference type="InterPro" id="IPR048254">
    <property type="entry name" value="CDP_ALCOHOL_P_TRANSF_CS"/>
</dbReference>
<dbReference type="PANTHER" id="PTHR14269:SF62">
    <property type="entry name" value="CDP-DIACYLGLYCEROL--GLYCEROL-3-PHOSPHATE 3-PHOSPHATIDYLTRANSFERASE 1, CHLOROPLASTIC"/>
    <property type="match status" value="1"/>
</dbReference>
<evidence type="ECO:0000256" key="17">
    <source>
        <dbReference type="ARBA" id="ARBA00048586"/>
    </source>
</evidence>
<dbReference type="InterPro" id="IPR000462">
    <property type="entry name" value="CDP-OH_P_trans"/>
</dbReference>
<sequence>MNLPNLLTISRFFLIPVYLYIFYAGYTKLAFLVVVLAGITDIADGYIARKRNLVTQMGIMLDPLADKLMMIAVIISLLSSGMIPWLAAAAFFIRDIGMIAGSAFFHFRGKQTLPANAMGKLTTVLYYLAVLLILFHVPYATEYLAAVILFSFVTSIIYVAQFNSVNRKTRRLSTEETGPVKKGS</sequence>
<dbReference type="Proteomes" id="UP001527202">
    <property type="component" value="Unassembled WGS sequence"/>
</dbReference>
<evidence type="ECO:0000256" key="19">
    <source>
        <dbReference type="SAM" id="Phobius"/>
    </source>
</evidence>
<dbReference type="GO" id="GO:0016020">
    <property type="term" value="C:membrane"/>
    <property type="evidence" value="ECO:0007669"/>
    <property type="project" value="UniProtKB-SubCell"/>
</dbReference>
<evidence type="ECO:0000313" key="21">
    <source>
        <dbReference type="EMBL" id="QAV16635.1"/>
    </source>
</evidence>
<dbReference type="EC" id="2.7.8.5" evidence="6"/>
<keyword evidence="10 19" id="KW-0812">Transmembrane</keyword>
<keyword evidence="23" id="KW-1185">Reference proteome</keyword>
<keyword evidence="13 19" id="KW-0472">Membrane</keyword>
<comment type="pathway">
    <text evidence="4">Lipid metabolism.</text>
</comment>
<proteinExistence type="inferred from homology"/>
<dbReference type="PANTHER" id="PTHR14269">
    <property type="entry name" value="CDP-DIACYLGLYCEROL--GLYCEROL-3-PHOSPHATE 3-PHOSPHATIDYLTRANSFERASE-RELATED"/>
    <property type="match status" value="1"/>
</dbReference>
<dbReference type="UniPathway" id="UPA00084">
    <property type="reaction ID" value="UER00503"/>
</dbReference>
<evidence type="ECO:0000256" key="6">
    <source>
        <dbReference type="ARBA" id="ARBA00013170"/>
    </source>
</evidence>
<organism evidence="21 22">
    <name type="scientific">Paenibacillus chitinolyticus</name>
    <dbReference type="NCBI Taxonomy" id="79263"/>
    <lineage>
        <taxon>Bacteria</taxon>
        <taxon>Bacillati</taxon>
        <taxon>Bacillota</taxon>
        <taxon>Bacilli</taxon>
        <taxon>Bacillales</taxon>
        <taxon>Paenibacillaceae</taxon>
        <taxon>Paenibacillus</taxon>
    </lineage>
</organism>
<comment type="similarity">
    <text evidence="5 18">Belongs to the CDP-alcohol phosphatidyltransferase class-I family.</text>
</comment>
<reference evidence="20 23" key="2">
    <citation type="submission" date="2022-05" db="EMBL/GenBank/DDBJ databases">
        <title>Genome Sequencing of Bee-Associated Microbes.</title>
        <authorList>
            <person name="Dunlap C."/>
        </authorList>
    </citation>
    <scope>NUCLEOTIDE SEQUENCE [LARGE SCALE GENOMIC DNA]</scope>
    <source>
        <strain evidence="20 23">NRRL B-23120</strain>
    </source>
</reference>
<comment type="pathway">
    <text evidence="3">Phospholipid metabolism; phosphatidylglycerol biosynthesis; phosphatidylglycerol from CDP-diacylglycerol: step 1/2.</text>
</comment>
<dbReference type="EMBL" id="CP026520">
    <property type="protein sequence ID" value="QAV16635.1"/>
    <property type="molecule type" value="Genomic_DNA"/>
</dbReference>
<evidence type="ECO:0000256" key="4">
    <source>
        <dbReference type="ARBA" id="ARBA00005189"/>
    </source>
</evidence>
<evidence type="ECO:0000256" key="7">
    <source>
        <dbReference type="ARBA" id="ARBA00014944"/>
    </source>
</evidence>
<dbReference type="InterPro" id="IPR004570">
    <property type="entry name" value="Phosphatidylglycerol_P_synth"/>
</dbReference>
<evidence type="ECO:0000256" key="12">
    <source>
        <dbReference type="ARBA" id="ARBA00023098"/>
    </source>
</evidence>
<dbReference type="InterPro" id="IPR050324">
    <property type="entry name" value="CDP-alcohol_PTase-I"/>
</dbReference>
<keyword evidence="8" id="KW-0444">Lipid biosynthesis</keyword>
<evidence type="ECO:0000256" key="2">
    <source>
        <dbReference type="ARBA" id="ARBA00004141"/>
    </source>
</evidence>
<dbReference type="RefSeq" id="WP_042233833.1">
    <property type="nucleotide sequence ID" value="NZ_CP026520.1"/>
</dbReference>
<feature type="transmembrane region" description="Helical" evidence="19">
    <location>
        <begin position="68"/>
        <end position="93"/>
    </location>
</feature>
<dbReference type="AlphaFoldDB" id="A0A410WQJ9"/>
<evidence type="ECO:0000256" key="14">
    <source>
        <dbReference type="ARBA" id="ARBA00023209"/>
    </source>
</evidence>
<keyword evidence="9 18" id="KW-0808">Transferase</keyword>
<dbReference type="PIRSF" id="PIRSF000847">
    <property type="entry name" value="Phos_ph_gly_syn"/>
    <property type="match status" value="1"/>
</dbReference>
<gene>
    <name evidence="20" type="ORF">M5X16_09840</name>
    <name evidence="21" type="ORF">PC41400_02555</name>
</gene>
<keyword evidence="12" id="KW-0443">Lipid metabolism</keyword>
<evidence type="ECO:0000256" key="18">
    <source>
        <dbReference type="RuleBase" id="RU003750"/>
    </source>
</evidence>
<evidence type="ECO:0000313" key="22">
    <source>
        <dbReference type="Proteomes" id="UP000288943"/>
    </source>
</evidence>
<evidence type="ECO:0000256" key="9">
    <source>
        <dbReference type="ARBA" id="ARBA00022679"/>
    </source>
</evidence>